<dbReference type="Pfam" id="PF00225">
    <property type="entry name" value="Kinesin"/>
    <property type="match status" value="1"/>
</dbReference>
<evidence type="ECO:0000313" key="6">
    <source>
        <dbReference type="EMBL" id="ETV87352.1"/>
    </source>
</evidence>
<evidence type="ECO:0000259" key="5">
    <source>
        <dbReference type="Pfam" id="PF00225"/>
    </source>
</evidence>
<dbReference type="VEuPathDB" id="FungiDB:H257_00959"/>
<dbReference type="InterPro" id="IPR001752">
    <property type="entry name" value="Kinesin_motor_dom"/>
</dbReference>
<reference evidence="6" key="1">
    <citation type="submission" date="2013-12" db="EMBL/GenBank/DDBJ databases">
        <title>The Genome Sequence of Aphanomyces astaci APO3.</title>
        <authorList>
            <consortium name="The Broad Institute Genomics Platform"/>
            <person name="Russ C."/>
            <person name="Tyler B."/>
            <person name="van West P."/>
            <person name="Dieguez-Uribeondo J."/>
            <person name="Young S.K."/>
            <person name="Zeng Q."/>
            <person name="Gargeya S."/>
            <person name="Fitzgerald M."/>
            <person name="Abouelleil A."/>
            <person name="Alvarado L."/>
            <person name="Chapman S.B."/>
            <person name="Gainer-Dewar J."/>
            <person name="Goldberg J."/>
            <person name="Griggs A."/>
            <person name="Gujja S."/>
            <person name="Hansen M."/>
            <person name="Howarth C."/>
            <person name="Imamovic A."/>
            <person name="Ireland A."/>
            <person name="Larimer J."/>
            <person name="McCowan C."/>
            <person name="Murphy C."/>
            <person name="Pearson M."/>
            <person name="Poon T.W."/>
            <person name="Priest M."/>
            <person name="Roberts A."/>
            <person name="Saif S."/>
            <person name="Shea T."/>
            <person name="Sykes S."/>
            <person name="Wortman J."/>
            <person name="Nusbaum C."/>
            <person name="Birren B."/>
        </authorList>
    </citation>
    <scope>NUCLEOTIDE SEQUENCE [LARGE SCALE GENOMIC DNA]</scope>
    <source>
        <strain evidence="6">APO3</strain>
    </source>
</reference>
<dbReference type="InterPro" id="IPR027417">
    <property type="entry name" value="P-loop_NTPase"/>
</dbReference>
<proteinExistence type="predicted"/>
<dbReference type="PANTHER" id="PTHR47968:SF75">
    <property type="entry name" value="CENTROMERE-ASSOCIATED PROTEIN E"/>
    <property type="match status" value="1"/>
</dbReference>
<gene>
    <name evidence="6" type="ORF">H257_00959</name>
</gene>
<dbReference type="RefSeq" id="XP_009822215.1">
    <property type="nucleotide sequence ID" value="XM_009823913.1"/>
</dbReference>
<dbReference type="GO" id="GO:0007018">
    <property type="term" value="P:microtubule-based movement"/>
    <property type="evidence" value="ECO:0007669"/>
    <property type="project" value="InterPro"/>
</dbReference>
<feature type="region of interest" description="Disordered" evidence="4">
    <location>
        <begin position="363"/>
        <end position="395"/>
    </location>
</feature>
<dbReference type="GO" id="GO:0008017">
    <property type="term" value="F:microtubule binding"/>
    <property type="evidence" value="ECO:0007669"/>
    <property type="project" value="InterPro"/>
</dbReference>
<evidence type="ECO:0000256" key="3">
    <source>
        <dbReference type="SAM" id="Coils"/>
    </source>
</evidence>
<evidence type="ECO:0000256" key="2">
    <source>
        <dbReference type="ARBA" id="ARBA00023175"/>
    </source>
</evidence>
<keyword evidence="2" id="KW-0505">Motor protein</keyword>
<dbReference type="InterPro" id="IPR027640">
    <property type="entry name" value="Kinesin-like_fam"/>
</dbReference>
<dbReference type="AlphaFoldDB" id="W4H612"/>
<feature type="domain" description="Kinesin motor" evidence="5">
    <location>
        <begin position="39"/>
        <end position="195"/>
    </location>
</feature>
<sequence>MAVGVFLRADAVDGKVGLRRASNTCIRLEPSAMSPGVASINFDAVVEAPNPTDELFHQVVKPCLPIVCGGRDVSVIAAGCSASGKSHMMRGGTSTVGMVERCLEAMFDLVHDASKQDASRLTYIEMGCLWVQDTSDTNAATALQAVRTLNDALQLYEAHQRAMVATNAHSAVLCRVHSSYQHTVVVGSLALVDVNGASSMVALPCDPPSSTANNLELVIPHSSALTWWHSTYMGSSYVPCLLLGLRTHASCQQQVCSGHVLVVNFILAYLQVIQSLLYACRVKDIATRQKPCVVTLKADTGRTSPLSKIMMHLTRSATPESPCSPASKRFLNKYLPHVICANPSALAMDRRCMWPPEMLNTTFQPDHTSPLSPVMTTSSDDSDDESEQVVTTSQLPTKRSLDAALKALAAEKALTLRCAVRISQLNDMIKFQRAAQEKADADARAADKRLADSEHKLKLVQLMANQVQTDVTALKQRQDVVPSLYPSEHNTLTMSQFSSRLTKVIDETKQVVAMKDQYIAQLEQKVQDGAALLATAEAAAENERAARVSTASELEVTAAQLYEARRQLADQVAENSSLTSAIEASKLEAAARMQQVQAQHRRAVHVLEEKVAEQSQVVHRLKRQCDEVVAAEGIRWQAKIDALRSEQADKEQSRAADKEQTETLMAQHAAALDALTNDVASWETKYRDVVQMKEVVQSHLETVRLECAQLQTKVATLQEASAARFLRDMTNTKETVDQGTQHDDAGEEAPPTRGGQDTAADAMIQSMIAEVEQARKRDAHLSHALAMANRHEHEANVRLSHVQGDLHSCRRENLELLWVLHKREHSLRVLEQRHAFVMDRSNPSLS</sequence>
<dbReference type="Gene3D" id="3.40.850.10">
    <property type="entry name" value="Kinesin motor domain"/>
    <property type="match status" value="1"/>
</dbReference>
<dbReference type="SUPFAM" id="SSF52540">
    <property type="entry name" value="P-loop containing nucleoside triphosphate hydrolases"/>
    <property type="match status" value="1"/>
</dbReference>
<keyword evidence="1 3" id="KW-0175">Coiled coil</keyword>
<feature type="coiled-coil region" evidence="3">
    <location>
        <begin position="519"/>
        <end position="571"/>
    </location>
</feature>
<dbReference type="EMBL" id="KI913115">
    <property type="protein sequence ID" value="ETV87352.1"/>
    <property type="molecule type" value="Genomic_DNA"/>
</dbReference>
<evidence type="ECO:0000256" key="4">
    <source>
        <dbReference type="SAM" id="MobiDB-lite"/>
    </source>
</evidence>
<dbReference type="GO" id="GO:0003777">
    <property type="term" value="F:microtubule motor activity"/>
    <property type="evidence" value="ECO:0007669"/>
    <property type="project" value="InterPro"/>
</dbReference>
<protein>
    <recommendedName>
        <fullName evidence="5">Kinesin motor domain-containing protein</fullName>
    </recommendedName>
</protein>
<dbReference type="OrthoDB" id="123929at2759"/>
<evidence type="ECO:0000256" key="1">
    <source>
        <dbReference type="ARBA" id="ARBA00023054"/>
    </source>
</evidence>
<dbReference type="STRING" id="112090.W4H612"/>
<feature type="compositionally biased region" description="Basic and acidic residues" evidence="4">
    <location>
        <begin position="733"/>
        <end position="744"/>
    </location>
</feature>
<dbReference type="GO" id="GO:0005524">
    <property type="term" value="F:ATP binding"/>
    <property type="evidence" value="ECO:0007669"/>
    <property type="project" value="InterPro"/>
</dbReference>
<feature type="compositionally biased region" description="Polar residues" evidence="4">
    <location>
        <begin position="363"/>
        <end position="377"/>
    </location>
</feature>
<dbReference type="GeneID" id="20802955"/>
<name>W4H612_APHAT</name>
<organism evidence="6">
    <name type="scientific">Aphanomyces astaci</name>
    <name type="common">Crayfish plague agent</name>
    <dbReference type="NCBI Taxonomy" id="112090"/>
    <lineage>
        <taxon>Eukaryota</taxon>
        <taxon>Sar</taxon>
        <taxon>Stramenopiles</taxon>
        <taxon>Oomycota</taxon>
        <taxon>Saprolegniomycetes</taxon>
        <taxon>Saprolegniales</taxon>
        <taxon>Verrucalvaceae</taxon>
        <taxon>Aphanomyces</taxon>
    </lineage>
</organism>
<accession>W4H612</accession>
<feature type="coiled-coil region" evidence="3">
    <location>
        <begin position="658"/>
        <end position="720"/>
    </location>
</feature>
<dbReference type="InterPro" id="IPR036961">
    <property type="entry name" value="Kinesin_motor_dom_sf"/>
</dbReference>
<dbReference type="PANTHER" id="PTHR47968">
    <property type="entry name" value="CENTROMERE PROTEIN E"/>
    <property type="match status" value="1"/>
</dbReference>
<feature type="region of interest" description="Disordered" evidence="4">
    <location>
        <begin position="733"/>
        <end position="757"/>
    </location>
</feature>